<dbReference type="EMBL" id="PYAX01000003">
    <property type="protein sequence ID" value="PSL56576.1"/>
    <property type="molecule type" value="Genomic_DNA"/>
</dbReference>
<comment type="caution">
    <text evidence="1">The sequence shown here is derived from an EMBL/GenBank/DDBJ whole genome shotgun (WGS) entry which is preliminary data.</text>
</comment>
<keyword evidence="2" id="KW-1185">Reference proteome</keyword>
<sequence length="95" mass="10744">MALAGVTEYEEFVSDLVEESRPRLFALVREFGEYRDAEVGAWGMAWSDRVRVVSAAGDRWVSFRSPERAARLFGVDGEAARLVWVDRPVDRPAEP</sequence>
<protein>
    <submittedName>
        <fullName evidence="1">Uncharacterized protein</fullName>
    </submittedName>
</protein>
<gene>
    <name evidence="1" type="ORF">B0I31_103329</name>
</gene>
<organism evidence="1 2">
    <name type="scientific">Saccharothrix carnea</name>
    <dbReference type="NCBI Taxonomy" id="1280637"/>
    <lineage>
        <taxon>Bacteria</taxon>
        <taxon>Bacillati</taxon>
        <taxon>Actinomycetota</taxon>
        <taxon>Actinomycetes</taxon>
        <taxon>Pseudonocardiales</taxon>
        <taxon>Pseudonocardiaceae</taxon>
        <taxon>Saccharothrix</taxon>
    </lineage>
</organism>
<reference evidence="1 2" key="1">
    <citation type="submission" date="2018-03" db="EMBL/GenBank/DDBJ databases">
        <title>Genomic Encyclopedia of Type Strains, Phase III (KMG-III): the genomes of soil and plant-associated and newly described type strains.</title>
        <authorList>
            <person name="Whitman W."/>
        </authorList>
    </citation>
    <scope>NUCLEOTIDE SEQUENCE [LARGE SCALE GENOMIC DNA]</scope>
    <source>
        <strain evidence="1 2">CGMCC 4.7097</strain>
    </source>
</reference>
<evidence type="ECO:0000313" key="2">
    <source>
        <dbReference type="Proteomes" id="UP000241118"/>
    </source>
</evidence>
<name>A0A2P8IDN5_SACCR</name>
<dbReference type="AlphaFoldDB" id="A0A2P8IDN5"/>
<accession>A0A2P8IDN5</accession>
<proteinExistence type="predicted"/>
<evidence type="ECO:0000313" key="1">
    <source>
        <dbReference type="EMBL" id="PSL56576.1"/>
    </source>
</evidence>
<dbReference type="Proteomes" id="UP000241118">
    <property type="component" value="Unassembled WGS sequence"/>
</dbReference>